<dbReference type="InterPro" id="IPR025999">
    <property type="entry name" value="MCRS_N"/>
</dbReference>
<dbReference type="PANTHER" id="PTHR13233">
    <property type="entry name" value="MICROSPHERULE PROTEIN 1"/>
    <property type="match status" value="1"/>
</dbReference>
<dbReference type="Gene3D" id="2.60.200.20">
    <property type="match status" value="1"/>
</dbReference>
<dbReference type="InterPro" id="IPR008984">
    <property type="entry name" value="SMAD_FHA_dom_sf"/>
</dbReference>
<dbReference type="STRING" id="6293.A0A1I8EAW8"/>
<organism evidence="3">
    <name type="scientific">Wuchereria bancrofti</name>
    <dbReference type="NCBI Taxonomy" id="6293"/>
    <lineage>
        <taxon>Eukaryota</taxon>
        <taxon>Metazoa</taxon>
        <taxon>Ecdysozoa</taxon>
        <taxon>Nematoda</taxon>
        <taxon>Chromadorea</taxon>
        <taxon>Rhabditida</taxon>
        <taxon>Spirurina</taxon>
        <taxon>Spiruromorpha</taxon>
        <taxon>Filarioidea</taxon>
        <taxon>Onchocercidae</taxon>
        <taxon>Wuchereria</taxon>
    </lineage>
</organism>
<dbReference type="GO" id="GO:0002151">
    <property type="term" value="F:G-quadruplex RNA binding"/>
    <property type="evidence" value="ECO:0007669"/>
    <property type="project" value="InterPro"/>
</dbReference>
<feature type="compositionally biased region" description="Polar residues" evidence="1">
    <location>
        <begin position="25"/>
        <end position="55"/>
    </location>
</feature>
<dbReference type="GO" id="GO:0044545">
    <property type="term" value="C:NSL complex"/>
    <property type="evidence" value="ECO:0007669"/>
    <property type="project" value="TreeGrafter"/>
</dbReference>
<feature type="domain" description="FHA" evidence="2">
    <location>
        <begin position="643"/>
        <end position="704"/>
    </location>
</feature>
<name>A0A1I8EAW8_WUCBA</name>
<dbReference type="WBParaSite" id="maker-PairedContig_1259-snap-gene-5.22-mRNA-1">
    <property type="protein sequence ID" value="maker-PairedContig_1259-snap-gene-5.22-mRNA-1"/>
    <property type="gene ID" value="maker-PairedContig_1259-snap-gene-5.22"/>
</dbReference>
<dbReference type="AlphaFoldDB" id="A0A1I8EAW8"/>
<dbReference type="InterPro" id="IPR000253">
    <property type="entry name" value="FHA_dom"/>
</dbReference>
<feature type="region of interest" description="Disordered" evidence="1">
    <location>
        <begin position="25"/>
        <end position="69"/>
    </location>
</feature>
<evidence type="ECO:0000259" key="2">
    <source>
        <dbReference type="PROSITE" id="PS50006"/>
    </source>
</evidence>
<dbReference type="GO" id="GO:0031011">
    <property type="term" value="C:Ino80 complex"/>
    <property type="evidence" value="ECO:0007669"/>
    <property type="project" value="InterPro"/>
</dbReference>
<dbReference type="GO" id="GO:0045944">
    <property type="term" value="P:positive regulation of transcription by RNA polymerase II"/>
    <property type="evidence" value="ECO:0007669"/>
    <property type="project" value="TreeGrafter"/>
</dbReference>
<dbReference type="GO" id="GO:0071339">
    <property type="term" value="C:MLL1 complex"/>
    <property type="evidence" value="ECO:0007669"/>
    <property type="project" value="InterPro"/>
</dbReference>
<evidence type="ECO:0000313" key="4">
    <source>
        <dbReference type="WBParaSite" id="maker-PairedContig_1261-snap-gene-3.14-mRNA-1"/>
    </source>
</evidence>
<dbReference type="Pfam" id="PF13325">
    <property type="entry name" value="MCRS_N"/>
    <property type="match status" value="1"/>
</dbReference>
<proteinExistence type="predicted"/>
<sequence length="774" mass="88207">MRKSRLIDIVCVSGRFSLSHITRSQNTQQSQVSQKMEQFARNNFTTRRATSNSRGLRQRRTQTDQKNKQVLSQPVHLTSDNVESLAILSQPCSRNKQKRAWTETSATKIGIPTKIAEWKNKLDHLSFLFSSLCNGTVSAIQICADLDVGFGDLITFLCYTSSTRRPAAVFAAVEMYAGSLVKLHQYCIINANNRFERLLYAAIHEVISFWLRFLHYNNLDKYNRFWLHTRAVITRMFRNIIIQECILAVKHSLASMLKELTMLVLENGECNYGFYACEQIEYLMTVLSHHTSYAWMDITEVEIIRKPEMSNSSMPQPSSVKFNAPDNRDLYDENGSLKVRRSNREIRKPKFDDEIVDSISTAKIVQRKRPSAERLHHSPEAVDRFVEKTQATTRVKLGKRQWRTTETSVGAPVEVKSFKKFPGKPVCQTQSVVFTDKVSSLAAVHGAVRFSRPFTRAEIEERWYELLYDEVVSNVAKRRIADLSVETISAVQSRTVFTVEEEELLSAIPSATTCTDLAVFEQVLERNKEAFHHARTASVLQQHWLEMKNWDLLQDQRKASSRVLDFAEIEQSLEWNGGWDRHISFEETRLCKAAVLAERAWLEWEKIHVEAVSGISDDSQMGEGVWGVLKGRVVRYLLRGETILIGRNTQFHNVDINLALEGPVATISRKQAILKIIQNEQAKTVEVFLSNVGKPPIYVDGKTLLSGDKTRLFSNGLIEIAQIRLQLFIAIASTSNGENSRNSVSQQIETKLAPNEQQPFKALSSIVLPQPLTF</sequence>
<evidence type="ECO:0000313" key="3">
    <source>
        <dbReference type="WBParaSite" id="maker-PairedContig_1259-snap-gene-5.22-mRNA-1"/>
    </source>
</evidence>
<dbReference type="InterPro" id="IPR037912">
    <property type="entry name" value="MCRS1"/>
</dbReference>
<dbReference type="WBParaSite" id="maker-PairedContig_1261-snap-gene-3.14-mRNA-1">
    <property type="protein sequence ID" value="maker-PairedContig_1261-snap-gene-3.14-mRNA-1"/>
    <property type="gene ID" value="maker-PairedContig_1261-snap-gene-3.14"/>
</dbReference>
<dbReference type="SUPFAM" id="SSF49879">
    <property type="entry name" value="SMAD/FHA domain"/>
    <property type="match status" value="1"/>
</dbReference>
<accession>A0A1I8EAW8</accession>
<protein>
    <submittedName>
        <fullName evidence="3 4">FHA domain-containing protein</fullName>
    </submittedName>
</protein>
<dbReference type="PANTHER" id="PTHR13233:SF0">
    <property type="entry name" value="MICROSPHERULE PROTEIN 1"/>
    <property type="match status" value="1"/>
</dbReference>
<evidence type="ECO:0000256" key="1">
    <source>
        <dbReference type="SAM" id="MobiDB-lite"/>
    </source>
</evidence>
<reference evidence="3 4" key="1">
    <citation type="submission" date="2016-11" db="UniProtKB">
        <authorList>
            <consortium name="WormBaseParasite"/>
        </authorList>
    </citation>
    <scope>IDENTIFICATION</scope>
    <source>
        <strain evidence="3 4">pt0022</strain>
    </source>
</reference>
<dbReference type="PROSITE" id="PS50006">
    <property type="entry name" value="FHA_DOMAIN"/>
    <property type="match status" value="1"/>
</dbReference>